<dbReference type="Gene3D" id="1.25.10.10">
    <property type="entry name" value="Leucine-rich Repeat Variant"/>
    <property type="match status" value="1"/>
</dbReference>
<dbReference type="EMBL" id="JAHKNI010000016">
    <property type="protein sequence ID" value="MBU3066779.1"/>
    <property type="molecule type" value="Genomic_DNA"/>
</dbReference>
<gene>
    <name evidence="2" type="ORF">KO481_35335</name>
</gene>
<dbReference type="SUPFAM" id="SSF48371">
    <property type="entry name" value="ARM repeat"/>
    <property type="match status" value="1"/>
</dbReference>
<dbReference type="InterPro" id="IPR016024">
    <property type="entry name" value="ARM-type_fold"/>
</dbReference>
<name>A0ABS6BC70_9NOCA</name>
<accession>A0ABS6BC70</accession>
<keyword evidence="1" id="KW-0677">Repeat</keyword>
<dbReference type="Proteomes" id="UP000733379">
    <property type="component" value="Unassembled WGS sequence"/>
</dbReference>
<protein>
    <recommendedName>
        <fullName evidence="4">HEAT repeat domain-containing protein</fullName>
    </recommendedName>
</protein>
<proteinExistence type="predicted"/>
<dbReference type="RefSeq" id="WP_215922845.1">
    <property type="nucleotide sequence ID" value="NZ_JAHKNI010000016.1"/>
</dbReference>
<dbReference type="InterPro" id="IPR000357">
    <property type="entry name" value="HEAT"/>
</dbReference>
<evidence type="ECO:0008006" key="4">
    <source>
        <dbReference type="Google" id="ProtNLM"/>
    </source>
</evidence>
<comment type="caution">
    <text evidence="2">The sequence shown here is derived from an EMBL/GenBank/DDBJ whole genome shotgun (WGS) entry which is preliminary data.</text>
</comment>
<dbReference type="Pfam" id="PF02985">
    <property type="entry name" value="HEAT"/>
    <property type="match status" value="1"/>
</dbReference>
<reference evidence="2 3" key="1">
    <citation type="submission" date="2021-06" db="EMBL/GenBank/DDBJ databases">
        <title>Actinomycetes sequencing.</title>
        <authorList>
            <person name="Shan Q."/>
        </authorList>
    </citation>
    <scope>NUCLEOTIDE SEQUENCE [LARGE SCALE GENOMIC DNA]</scope>
    <source>
        <strain evidence="2 3">NEAU-G5</strain>
    </source>
</reference>
<sequence>MRESESVVRELVRVSVVAGRRLATVPRGRERELAGVMADPDPSVRRRAWDVLDQAVIEADEDRATPAIVRVWTAEQAHSILTDRDADIRRRAWGVLSGRDHSAGIEPYLVILRLLLDDAAEYARPDCLEALRRAPLWAFFESMMDHAALIEPLRGPLLTVLGLPTASLPAVPPGHVASPVRCWRDPCADSGDFVAAARCPHLPVLLALLGSPVLEVRDAAVKAIVEFGPGVAGVVRGVRRSGSRARRAALWALAELGWDCLSPADLTALERLIRGKQRHEAAPEPERDSIGMGSWFALPTSDQGAVLRALALHDPIPATMRMGFGFWRRQPVYLDMHMYSPELQERYQSYPGPQVFISPVLDGWTLAVHDGALRIADSEDWDAELYLRLADLSRTFGTAHYYYQFDLGHGTSSEWCIAVEGRIMLHVRCCAGEIDFGRADALGESPTVDRLRAWLESNDHGLGHRPPPPLRPDLASQVNALRTHFGQDPLPTGANSGLVPISDEAIREWEFGVEGAAPRLSVSPETLGPHTRIEGTGVLAVPAQLRDRVRRGRIAI</sequence>
<dbReference type="InterPro" id="IPR011989">
    <property type="entry name" value="ARM-like"/>
</dbReference>
<evidence type="ECO:0000256" key="1">
    <source>
        <dbReference type="ARBA" id="ARBA00022737"/>
    </source>
</evidence>
<evidence type="ECO:0000313" key="3">
    <source>
        <dbReference type="Proteomes" id="UP000733379"/>
    </source>
</evidence>
<keyword evidence="3" id="KW-1185">Reference proteome</keyword>
<organism evidence="2 3">
    <name type="scientific">Nocardia albiluteola</name>
    <dbReference type="NCBI Taxonomy" id="2842303"/>
    <lineage>
        <taxon>Bacteria</taxon>
        <taxon>Bacillati</taxon>
        <taxon>Actinomycetota</taxon>
        <taxon>Actinomycetes</taxon>
        <taxon>Mycobacteriales</taxon>
        <taxon>Nocardiaceae</taxon>
        <taxon>Nocardia</taxon>
    </lineage>
</organism>
<evidence type="ECO:0000313" key="2">
    <source>
        <dbReference type="EMBL" id="MBU3066779.1"/>
    </source>
</evidence>